<evidence type="ECO:0000256" key="2">
    <source>
        <dbReference type="ARBA" id="ARBA00006403"/>
    </source>
</evidence>
<dbReference type="GO" id="GO:0003700">
    <property type="term" value="F:DNA-binding transcription factor activity"/>
    <property type="evidence" value="ECO:0007669"/>
    <property type="project" value="InterPro"/>
</dbReference>
<reference evidence="7 8" key="1">
    <citation type="submission" date="2019-06" db="EMBL/GenBank/DDBJ databases">
        <title>Discovery of a novel chromosome fission-fusion reversal in muntjac.</title>
        <authorList>
            <person name="Mudd A.B."/>
            <person name="Bredeson J.V."/>
            <person name="Baum R."/>
            <person name="Hockemeyer D."/>
            <person name="Rokhsar D.S."/>
        </authorList>
    </citation>
    <scope>NUCLEOTIDE SEQUENCE [LARGE SCALE GENOMIC DNA]</scope>
    <source>
        <strain evidence="7">UCam_UCB_Mr</strain>
        <tissue evidence="7">Fibroblast cell line</tissue>
    </source>
</reference>
<comment type="subcellular location">
    <subcellularLocation>
        <location evidence="1">Nucleus</location>
    </subcellularLocation>
</comment>
<keyword evidence="3" id="KW-0238">DNA-binding</keyword>
<proteinExistence type="inferred from homology"/>
<feature type="compositionally biased region" description="Basic and acidic residues" evidence="5">
    <location>
        <begin position="31"/>
        <end position="40"/>
    </location>
</feature>
<evidence type="ECO:0000259" key="6">
    <source>
        <dbReference type="Pfam" id="PF00447"/>
    </source>
</evidence>
<dbReference type="EMBL" id="VCEB01015364">
    <property type="protein sequence ID" value="KAB0337226.1"/>
    <property type="molecule type" value="Genomic_DNA"/>
</dbReference>
<feature type="domain" description="HSF-type DNA-binding" evidence="6">
    <location>
        <begin position="58"/>
        <end position="140"/>
    </location>
</feature>
<dbReference type="Pfam" id="PF00447">
    <property type="entry name" value="HSF_DNA-bind"/>
    <property type="match status" value="1"/>
</dbReference>
<comment type="similarity">
    <text evidence="2">Belongs to the HSF family.</text>
</comment>
<evidence type="ECO:0000256" key="1">
    <source>
        <dbReference type="ARBA" id="ARBA00004123"/>
    </source>
</evidence>
<organism evidence="7 8">
    <name type="scientific">Muntiacus reevesi</name>
    <name type="common">Reeves' muntjac</name>
    <name type="synonym">Cervus reevesi</name>
    <dbReference type="NCBI Taxonomy" id="9886"/>
    <lineage>
        <taxon>Eukaryota</taxon>
        <taxon>Metazoa</taxon>
        <taxon>Chordata</taxon>
        <taxon>Craniata</taxon>
        <taxon>Vertebrata</taxon>
        <taxon>Euteleostomi</taxon>
        <taxon>Mammalia</taxon>
        <taxon>Eutheria</taxon>
        <taxon>Laurasiatheria</taxon>
        <taxon>Artiodactyla</taxon>
        <taxon>Ruminantia</taxon>
        <taxon>Pecora</taxon>
        <taxon>Cervidae</taxon>
        <taxon>Muntiacinae</taxon>
        <taxon>Muntiacus</taxon>
    </lineage>
</organism>
<gene>
    <name evidence="7" type="ORF">FD755_025689</name>
</gene>
<dbReference type="SUPFAM" id="SSF46785">
    <property type="entry name" value="Winged helix' DNA-binding domain"/>
    <property type="match status" value="1"/>
</dbReference>
<evidence type="ECO:0000256" key="5">
    <source>
        <dbReference type="SAM" id="MobiDB-lite"/>
    </source>
</evidence>
<evidence type="ECO:0000313" key="7">
    <source>
        <dbReference type="EMBL" id="KAB0337226.1"/>
    </source>
</evidence>
<keyword evidence="4" id="KW-0539">Nucleus</keyword>
<evidence type="ECO:0000256" key="3">
    <source>
        <dbReference type="ARBA" id="ARBA00023125"/>
    </source>
</evidence>
<comment type="caution">
    <text evidence="7">The sequence shown here is derived from an EMBL/GenBank/DDBJ whole genome shotgun (WGS) entry which is preliminary data.</text>
</comment>
<keyword evidence="8" id="KW-1185">Reference proteome</keyword>
<dbReference type="GO" id="GO:0005634">
    <property type="term" value="C:nucleus"/>
    <property type="evidence" value="ECO:0007669"/>
    <property type="project" value="UniProtKB-SubCell"/>
</dbReference>
<evidence type="ECO:0000256" key="4">
    <source>
        <dbReference type="ARBA" id="ARBA00023242"/>
    </source>
</evidence>
<dbReference type="InterPro" id="IPR000232">
    <property type="entry name" value="HSF_DNA-bd"/>
</dbReference>
<protein>
    <recommendedName>
        <fullName evidence="6">HSF-type DNA-binding domain-containing protein</fullName>
    </recommendedName>
</protein>
<accession>A0A5N3UKS8</accession>
<name>A0A5N3UKS8_MUNRE</name>
<evidence type="ECO:0000313" key="8">
    <source>
        <dbReference type="Proteomes" id="UP000326062"/>
    </source>
</evidence>
<dbReference type="InterPro" id="IPR036388">
    <property type="entry name" value="WH-like_DNA-bd_sf"/>
</dbReference>
<sequence length="293" mass="32326">MDSQSSTEAGAAQLTPFTDGEPAAGHPPYEALEKWRDQPKSPDPANEEENNAVRGLSFPRNLWMSLENAAITSVHWNDEGDMVVIEADLFQTEDIIKSFIHELNLHAFSKIHHSCRSAGKKRMMIYHYSKFQRDKPLLLTAQSAPSTSTTPKRKKQAVVTRCPEGTSTVHGTPRQCSFVLCGLWFMASGARGLRSSHLLSEQGCPSGEGPSSNIMSVPPVNAGRDGAGELHESSPRYPDYGSAMTLYNTYDSIVRGAFSVVDPNEAPEAEEEQERSLDYKCALCEEFKDKLNT</sequence>
<dbReference type="GO" id="GO:0043565">
    <property type="term" value="F:sequence-specific DNA binding"/>
    <property type="evidence" value="ECO:0007669"/>
    <property type="project" value="InterPro"/>
</dbReference>
<dbReference type="Proteomes" id="UP000326062">
    <property type="component" value="Unassembled WGS sequence"/>
</dbReference>
<dbReference type="AlphaFoldDB" id="A0A5N3UKS8"/>
<dbReference type="Gene3D" id="1.10.10.10">
    <property type="entry name" value="Winged helix-like DNA-binding domain superfamily/Winged helix DNA-binding domain"/>
    <property type="match status" value="1"/>
</dbReference>
<dbReference type="InterPro" id="IPR036390">
    <property type="entry name" value="WH_DNA-bd_sf"/>
</dbReference>
<feature type="region of interest" description="Disordered" evidence="5">
    <location>
        <begin position="1"/>
        <end position="53"/>
    </location>
</feature>